<keyword evidence="4" id="KW-1185">Reference proteome</keyword>
<evidence type="ECO:0000256" key="2">
    <source>
        <dbReference type="SAM" id="SignalP"/>
    </source>
</evidence>
<feature type="signal peptide" evidence="2">
    <location>
        <begin position="1"/>
        <end position="20"/>
    </location>
</feature>
<dbReference type="Proteomes" id="UP000316621">
    <property type="component" value="Chromosome 2"/>
</dbReference>
<dbReference type="PANTHER" id="PTHR34786">
    <property type="entry name" value="OS09G0504900 PROTEIN"/>
    <property type="match status" value="1"/>
</dbReference>
<feature type="region of interest" description="Disordered" evidence="1">
    <location>
        <begin position="125"/>
        <end position="159"/>
    </location>
</feature>
<evidence type="ECO:0000313" key="4">
    <source>
        <dbReference type="Proteomes" id="UP000316621"/>
    </source>
</evidence>
<dbReference type="PANTHER" id="PTHR34786:SF1">
    <property type="entry name" value="OS09G0504900 PROTEIN"/>
    <property type="match status" value="1"/>
</dbReference>
<evidence type="ECO:0000256" key="1">
    <source>
        <dbReference type="SAM" id="MobiDB-lite"/>
    </source>
</evidence>
<protein>
    <submittedName>
        <fullName evidence="3">Uncharacterized protein</fullName>
    </submittedName>
</protein>
<dbReference type="EMBL" id="CM010716">
    <property type="protein sequence ID" value="RZC51755.1"/>
    <property type="molecule type" value="Genomic_DNA"/>
</dbReference>
<evidence type="ECO:0000313" key="3">
    <source>
        <dbReference type="EMBL" id="RZC51755.1"/>
    </source>
</evidence>
<feature type="chain" id="PRO_5021418600" evidence="2">
    <location>
        <begin position="21"/>
        <end position="217"/>
    </location>
</feature>
<feature type="compositionally biased region" description="Polar residues" evidence="1">
    <location>
        <begin position="175"/>
        <end position="193"/>
    </location>
</feature>
<organism evidence="3 4">
    <name type="scientific">Papaver somniferum</name>
    <name type="common">Opium poppy</name>
    <dbReference type="NCBI Taxonomy" id="3469"/>
    <lineage>
        <taxon>Eukaryota</taxon>
        <taxon>Viridiplantae</taxon>
        <taxon>Streptophyta</taxon>
        <taxon>Embryophyta</taxon>
        <taxon>Tracheophyta</taxon>
        <taxon>Spermatophyta</taxon>
        <taxon>Magnoliopsida</taxon>
        <taxon>Ranunculales</taxon>
        <taxon>Papaveraceae</taxon>
        <taxon>Papaveroideae</taxon>
        <taxon>Papaver</taxon>
    </lineage>
</organism>
<reference evidence="3 4" key="1">
    <citation type="journal article" date="2018" name="Science">
        <title>The opium poppy genome and morphinan production.</title>
        <authorList>
            <person name="Guo L."/>
            <person name="Winzer T."/>
            <person name="Yang X."/>
            <person name="Li Y."/>
            <person name="Ning Z."/>
            <person name="He Z."/>
            <person name="Teodor R."/>
            <person name="Lu Y."/>
            <person name="Bowser T.A."/>
            <person name="Graham I.A."/>
            <person name="Ye K."/>
        </authorList>
    </citation>
    <scope>NUCLEOTIDE SEQUENCE [LARGE SCALE GENOMIC DNA]</scope>
    <source>
        <strain evidence="4">cv. HN1</strain>
        <tissue evidence="3">Leaves</tissue>
    </source>
</reference>
<keyword evidence="2" id="KW-0732">Signal</keyword>
<sequence length="217" mass="24184">MGFSVTILAILGRLRVLVQQILLDVVSVHNLISSISQKEHSVKLNRQGIEVIREYYPSNDVVVHWSVYGKKINDEPGYKKMDTDNSIEEHPDPINIYRREVGESAEQPTNISMSAKVELQESIIDEGSESNENSFDKSSSIDKDEVASPSPKSPQPQIELKRKVAFISIGKPKVPQTSESSLLNNLPTGNFHATETKEEKDPFFSLLTGGTVKDSIF</sequence>
<feature type="region of interest" description="Disordered" evidence="1">
    <location>
        <begin position="174"/>
        <end position="197"/>
    </location>
</feature>
<proteinExistence type="predicted"/>
<gene>
    <name evidence="3" type="ORF">C5167_020179</name>
</gene>
<dbReference type="STRING" id="3469.A0A4Y7IWG8"/>
<accession>A0A4Y7IWG8</accession>
<dbReference type="AlphaFoldDB" id="A0A4Y7IWG8"/>
<dbReference type="Gramene" id="RZC51755">
    <property type="protein sequence ID" value="RZC51755"/>
    <property type="gene ID" value="C5167_020179"/>
</dbReference>
<name>A0A4Y7IWG8_PAPSO</name>